<keyword evidence="6" id="KW-0472">Membrane</keyword>
<evidence type="ECO:0000256" key="5">
    <source>
        <dbReference type="ARBA" id="ARBA00023034"/>
    </source>
</evidence>
<evidence type="ECO:0000256" key="1">
    <source>
        <dbReference type="ARBA" id="ARBA00004132"/>
    </source>
</evidence>
<evidence type="ECO:0000256" key="9">
    <source>
        <dbReference type="SAM" id="MobiDB-lite"/>
    </source>
</evidence>
<keyword evidence="5" id="KW-0333">Golgi apparatus</keyword>
<dbReference type="GO" id="GO:0030276">
    <property type="term" value="F:clathrin binding"/>
    <property type="evidence" value="ECO:0007669"/>
    <property type="project" value="InterPro"/>
</dbReference>
<dbReference type="InterPro" id="IPR013809">
    <property type="entry name" value="ENTH"/>
</dbReference>
<dbReference type="PANTHER" id="PTHR22951">
    <property type="entry name" value="CLATHRIN ASSEMBLY PROTEIN"/>
    <property type="match status" value="1"/>
</dbReference>
<feature type="region of interest" description="Disordered" evidence="9">
    <location>
        <begin position="328"/>
        <end position="393"/>
    </location>
</feature>
<evidence type="ECO:0000256" key="7">
    <source>
        <dbReference type="ARBA" id="ARBA00023176"/>
    </source>
</evidence>
<dbReference type="GO" id="GO:0005545">
    <property type="term" value="F:1-phosphatidylinositol binding"/>
    <property type="evidence" value="ECO:0007669"/>
    <property type="project" value="InterPro"/>
</dbReference>
<dbReference type="CDD" id="cd16987">
    <property type="entry name" value="ANTH_N_AP180_plant"/>
    <property type="match status" value="1"/>
</dbReference>
<evidence type="ECO:0000256" key="4">
    <source>
        <dbReference type="ARBA" id="ARBA00022583"/>
    </source>
</evidence>
<dbReference type="InterPro" id="IPR014712">
    <property type="entry name" value="ANTH_dom_sf"/>
</dbReference>
<dbReference type="Pfam" id="PF07651">
    <property type="entry name" value="ANTH"/>
    <property type="match status" value="1"/>
</dbReference>
<gene>
    <name evidence="11" type="ORF">DARMORV10_A09P68390.1</name>
</gene>
<evidence type="ECO:0000256" key="2">
    <source>
        <dbReference type="ARBA" id="ARBA00004555"/>
    </source>
</evidence>
<keyword evidence="8" id="KW-0968">Cytoplasmic vesicle</keyword>
<dbReference type="SMART" id="SM00273">
    <property type="entry name" value="ENTH"/>
    <property type="match status" value="1"/>
</dbReference>
<comment type="subcellular location">
    <subcellularLocation>
        <location evidence="1">Cytoplasmic vesicle</location>
        <location evidence="1">Clathrin-coated vesicle</location>
    </subcellularLocation>
    <subcellularLocation>
        <location evidence="2">Golgi apparatus</location>
    </subcellularLocation>
    <subcellularLocation>
        <location evidence="3">Membrane</location>
        <location evidence="3">Clathrin-coated pit</location>
    </subcellularLocation>
</comment>
<evidence type="ECO:0000256" key="6">
    <source>
        <dbReference type="ARBA" id="ARBA00023136"/>
    </source>
</evidence>
<dbReference type="GO" id="GO:0030136">
    <property type="term" value="C:clathrin-coated vesicle"/>
    <property type="evidence" value="ECO:0007669"/>
    <property type="project" value="UniProtKB-SubCell"/>
</dbReference>
<dbReference type="InterPro" id="IPR011417">
    <property type="entry name" value="ANTH_dom"/>
</dbReference>
<dbReference type="GO" id="GO:0005905">
    <property type="term" value="C:clathrin-coated pit"/>
    <property type="evidence" value="ECO:0007669"/>
    <property type="project" value="UniProtKB-SubCell"/>
</dbReference>
<evidence type="ECO:0000313" key="11">
    <source>
        <dbReference type="EMBL" id="CAF2052257.1"/>
    </source>
</evidence>
<keyword evidence="7" id="KW-0168">Coated pit</keyword>
<dbReference type="InterPro" id="IPR045192">
    <property type="entry name" value="AP180-like"/>
</dbReference>
<dbReference type="PANTHER" id="PTHR22951:SF101">
    <property type="entry name" value="ENTH DOMAIN-CONTAINING PROTEIN"/>
    <property type="match status" value="1"/>
</dbReference>
<dbReference type="EMBL" id="HG994363">
    <property type="protein sequence ID" value="CAF2052257.1"/>
    <property type="molecule type" value="Genomic_DNA"/>
</dbReference>
<dbReference type="InterPro" id="IPR048050">
    <property type="entry name" value="ANTH_N_plant"/>
</dbReference>
<organism evidence="11">
    <name type="scientific">Brassica napus</name>
    <name type="common">Rape</name>
    <dbReference type="NCBI Taxonomy" id="3708"/>
    <lineage>
        <taxon>Eukaryota</taxon>
        <taxon>Viridiplantae</taxon>
        <taxon>Streptophyta</taxon>
        <taxon>Embryophyta</taxon>
        <taxon>Tracheophyta</taxon>
        <taxon>Spermatophyta</taxon>
        <taxon>Magnoliopsida</taxon>
        <taxon>eudicotyledons</taxon>
        <taxon>Gunneridae</taxon>
        <taxon>Pentapetalae</taxon>
        <taxon>rosids</taxon>
        <taxon>malvids</taxon>
        <taxon>Brassicales</taxon>
        <taxon>Brassicaceae</taxon>
        <taxon>Brassiceae</taxon>
        <taxon>Brassica</taxon>
    </lineage>
</organism>
<protein>
    <submittedName>
        <fullName evidence="11">(rape) hypothetical protein</fullName>
    </submittedName>
</protein>
<dbReference type="Gene3D" id="1.20.58.150">
    <property type="entry name" value="ANTH domain"/>
    <property type="match status" value="1"/>
</dbReference>
<name>A0A816PT44_BRANA</name>
<dbReference type="InterPro" id="IPR008942">
    <property type="entry name" value="ENTH_VHS"/>
</dbReference>
<dbReference type="GO" id="GO:0005794">
    <property type="term" value="C:Golgi apparatus"/>
    <property type="evidence" value="ECO:0007669"/>
    <property type="project" value="UniProtKB-SubCell"/>
</dbReference>
<dbReference type="GO" id="GO:0048268">
    <property type="term" value="P:clathrin coat assembly"/>
    <property type="evidence" value="ECO:0007669"/>
    <property type="project" value="InterPro"/>
</dbReference>
<evidence type="ECO:0000259" key="10">
    <source>
        <dbReference type="PROSITE" id="PS50942"/>
    </source>
</evidence>
<dbReference type="AlphaFoldDB" id="A0A816PT44"/>
<dbReference type="Proteomes" id="UP001295469">
    <property type="component" value="Chromosome A09"/>
</dbReference>
<dbReference type="FunFam" id="1.20.58.150:FF:000005">
    <property type="entry name" value="putative clathrin assembly protein At2g25430"/>
    <property type="match status" value="1"/>
</dbReference>
<evidence type="ECO:0000256" key="8">
    <source>
        <dbReference type="ARBA" id="ARBA00023329"/>
    </source>
</evidence>
<evidence type="ECO:0000256" key="3">
    <source>
        <dbReference type="ARBA" id="ARBA00004600"/>
    </source>
</evidence>
<keyword evidence="4" id="KW-0254">Endocytosis</keyword>
<dbReference type="SUPFAM" id="SSF89009">
    <property type="entry name" value="GAT-like domain"/>
    <property type="match status" value="1"/>
</dbReference>
<feature type="domain" description="ENTH" evidence="10">
    <location>
        <begin position="26"/>
        <end position="162"/>
    </location>
</feature>
<dbReference type="PROSITE" id="PS50942">
    <property type="entry name" value="ENTH"/>
    <property type="match status" value="1"/>
</dbReference>
<dbReference type="GO" id="GO:0072583">
    <property type="term" value="P:clathrin-dependent endocytosis"/>
    <property type="evidence" value="ECO:0007669"/>
    <property type="project" value="InterPro"/>
</dbReference>
<dbReference type="Gene3D" id="1.25.40.90">
    <property type="match status" value="1"/>
</dbReference>
<dbReference type="FunFam" id="1.25.40.90:FF:000019">
    <property type="entry name" value="Clathrin coat assembly protein"/>
    <property type="match status" value="1"/>
</dbReference>
<proteinExistence type="predicted"/>
<feature type="compositionally biased region" description="Acidic residues" evidence="9">
    <location>
        <begin position="339"/>
        <end position="358"/>
    </location>
</feature>
<reference evidence="11" key="1">
    <citation type="submission" date="2021-01" db="EMBL/GenBank/DDBJ databases">
        <authorList>
            <consortium name="Genoscope - CEA"/>
            <person name="William W."/>
        </authorList>
    </citation>
    <scope>NUCLEOTIDE SEQUENCE</scope>
</reference>
<accession>A0A816PT44</accession>
<feature type="compositionally biased region" description="Acidic residues" evidence="9">
    <location>
        <begin position="371"/>
        <end position="393"/>
    </location>
</feature>
<sequence length="623" mass="69771">MSSSKLKRAIGAVKDQTSVGLAKVNGRSASLSELDVAIVKATRHEEYPAEEKYIREILSLTSYSRNYINACVNTLSRRLNKTKCWTVALKTLILIQRLLGEGDRAYEQEIFFATRRGTRLLNMSDFRDVSRSNSWDYSAFVRTYALYLDDRLDLRMQARHGKRGVYCVGGDTVDDKQDKPEADLSKAIVVRSQPTAEMKTEEIFTRVQHLQQLLDRFLACRPAGSARNNRVVIVALYPIVKESFQIYYDVTEIMGVLIERFMELEIPDSIKVYDIFCRVSKQFEELDQFYSWCKNMGIARSSEYPEIEKITQKKLELMDEFIRDKTALEETNNSKSVNEEDDDEAREEEVNEEQEEDMNAIKALPAPPPKEDEEEKTEEEAEEPVIIEEEKQEEVGDLLDLVDISSGEAAEAGDSLALALFDGPYASGSGSESGPGWEAFKDDGADWETALVQSATNLSGQKTELGGGFDMLLLNGMYQHGTVNAAVQNSTAYGASGSASSMAFGSAGRPAGLKINITLLCLLCFHLHSTNLLCMITATMLALPAPATANGSSNGPVVPMDPFAASLVVAPPAYVQMNEMEKKQRMLMEEQIMWEQFSREGRQGHMNIRQNQNQPNYSYTPQY</sequence>
<dbReference type="SUPFAM" id="SSF48464">
    <property type="entry name" value="ENTH/VHS domain"/>
    <property type="match status" value="1"/>
</dbReference>